<name>A0A9Q0DRB0_9TELE</name>
<evidence type="ECO:0000313" key="1">
    <source>
        <dbReference type="EMBL" id="KAJ3592957.1"/>
    </source>
</evidence>
<dbReference type="EMBL" id="JANIIK010000112">
    <property type="protein sequence ID" value="KAJ3592957.1"/>
    <property type="molecule type" value="Genomic_DNA"/>
</dbReference>
<organism evidence="1 2">
    <name type="scientific">Muraenolepis orangiensis</name>
    <name type="common">Patagonian moray cod</name>
    <dbReference type="NCBI Taxonomy" id="630683"/>
    <lineage>
        <taxon>Eukaryota</taxon>
        <taxon>Metazoa</taxon>
        <taxon>Chordata</taxon>
        <taxon>Craniata</taxon>
        <taxon>Vertebrata</taxon>
        <taxon>Euteleostomi</taxon>
        <taxon>Actinopterygii</taxon>
        <taxon>Neopterygii</taxon>
        <taxon>Teleostei</taxon>
        <taxon>Neoteleostei</taxon>
        <taxon>Acanthomorphata</taxon>
        <taxon>Zeiogadaria</taxon>
        <taxon>Gadariae</taxon>
        <taxon>Gadiformes</taxon>
        <taxon>Muraenolepidoidei</taxon>
        <taxon>Muraenolepididae</taxon>
        <taxon>Muraenolepis</taxon>
    </lineage>
</organism>
<dbReference type="AlphaFoldDB" id="A0A9Q0DRB0"/>
<protein>
    <submittedName>
        <fullName evidence="1">Uncharacterized protein</fullName>
    </submittedName>
</protein>
<sequence length="147" mass="16157">MDARTVSSSLGANAKLCYQITLGNTGGVFDVEPEVRTIFITQTLVFEQTKSCKSCQGRMPTTVLGKVYSPDPYDWDYKTYLVEGHMPRLTFPIVVDCGPTGLVSVTVESATVCTCPGRDHAHQPCSTYPRNPCFNGGTCMDMQGFRR</sequence>
<keyword evidence="2" id="KW-1185">Reference proteome</keyword>
<proteinExistence type="predicted"/>
<comment type="caution">
    <text evidence="1">The sequence shown here is derived from an EMBL/GenBank/DDBJ whole genome shotgun (WGS) entry which is preliminary data.</text>
</comment>
<accession>A0A9Q0DRB0</accession>
<dbReference type="Proteomes" id="UP001148018">
    <property type="component" value="Unassembled WGS sequence"/>
</dbReference>
<evidence type="ECO:0000313" key="2">
    <source>
        <dbReference type="Proteomes" id="UP001148018"/>
    </source>
</evidence>
<reference evidence="1" key="1">
    <citation type="submission" date="2022-07" db="EMBL/GenBank/DDBJ databases">
        <title>Chromosome-level genome of Muraenolepis orangiensis.</title>
        <authorList>
            <person name="Kim J."/>
        </authorList>
    </citation>
    <scope>NUCLEOTIDE SEQUENCE</scope>
    <source>
        <strain evidence="1">KU_S4_2022</strain>
        <tissue evidence="1">Muscle</tissue>
    </source>
</reference>
<gene>
    <name evidence="1" type="ORF">NHX12_005295</name>
</gene>